<dbReference type="Pfam" id="PF13474">
    <property type="entry name" value="SnoaL_3"/>
    <property type="match status" value="1"/>
</dbReference>
<sequence length="135" mass="14998">MTEDAEREVLDAAAGVVAAFGSHDTAAYFAGFRTDATFVFHTSPEPLRSRADYERLWASWEEDGFHVLGCTSSEQHVQLLGDRADVAVFTHRVATRLRPGADADEEVLDERETIVFVRDGDRWLAVHEHLSAVPA</sequence>
<dbReference type="AlphaFoldDB" id="A0A6J4MBB9"/>
<dbReference type="InterPro" id="IPR037401">
    <property type="entry name" value="SnoaL-like"/>
</dbReference>
<feature type="domain" description="SnoaL-like" evidence="1">
    <location>
        <begin position="11"/>
        <end position="134"/>
    </location>
</feature>
<accession>A0A6J4MBB9</accession>
<dbReference type="EMBL" id="CADCUH010000153">
    <property type="protein sequence ID" value="CAA9355473.1"/>
    <property type="molecule type" value="Genomic_DNA"/>
</dbReference>
<name>A0A6J4MBB9_9ACTN</name>
<dbReference type="SUPFAM" id="SSF54427">
    <property type="entry name" value="NTF2-like"/>
    <property type="match status" value="1"/>
</dbReference>
<evidence type="ECO:0000259" key="1">
    <source>
        <dbReference type="Pfam" id="PF13474"/>
    </source>
</evidence>
<dbReference type="InterPro" id="IPR032710">
    <property type="entry name" value="NTF2-like_dom_sf"/>
</dbReference>
<dbReference type="Gene3D" id="3.10.450.50">
    <property type="match status" value="1"/>
</dbReference>
<organism evidence="2">
    <name type="scientific">uncultured Nocardioidaceae bacterium</name>
    <dbReference type="NCBI Taxonomy" id="253824"/>
    <lineage>
        <taxon>Bacteria</taxon>
        <taxon>Bacillati</taxon>
        <taxon>Actinomycetota</taxon>
        <taxon>Actinomycetes</taxon>
        <taxon>Propionibacteriales</taxon>
        <taxon>Nocardioidaceae</taxon>
        <taxon>environmental samples</taxon>
    </lineage>
</organism>
<protein>
    <recommendedName>
        <fullName evidence="1">SnoaL-like domain-containing protein</fullName>
    </recommendedName>
</protein>
<reference evidence="2" key="1">
    <citation type="submission" date="2020-02" db="EMBL/GenBank/DDBJ databases">
        <authorList>
            <person name="Meier V. D."/>
        </authorList>
    </citation>
    <scope>NUCLEOTIDE SEQUENCE</scope>
    <source>
        <strain evidence="2">AVDCRST_MAG36</strain>
    </source>
</reference>
<proteinExistence type="predicted"/>
<gene>
    <name evidence="2" type="ORF">AVDCRST_MAG36-2259</name>
</gene>
<evidence type="ECO:0000313" key="2">
    <source>
        <dbReference type="EMBL" id="CAA9355473.1"/>
    </source>
</evidence>